<reference evidence="2" key="1">
    <citation type="journal article" date="2023" name="Science">
        <title>Genome structures resolve the early diversification of teleost fishes.</title>
        <authorList>
            <person name="Parey E."/>
            <person name="Louis A."/>
            <person name="Montfort J."/>
            <person name="Bouchez O."/>
            <person name="Roques C."/>
            <person name="Iampietro C."/>
            <person name="Lluch J."/>
            <person name="Castinel A."/>
            <person name="Donnadieu C."/>
            <person name="Desvignes T."/>
            <person name="Floi Bucao C."/>
            <person name="Jouanno E."/>
            <person name="Wen M."/>
            <person name="Mejri S."/>
            <person name="Dirks R."/>
            <person name="Jansen H."/>
            <person name="Henkel C."/>
            <person name="Chen W.J."/>
            <person name="Zahm M."/>
            <person name="Cabau C."/>
            <person name="Klopp C."/>
            <person name="Thompson A.W."/>
            <person name="Robinson-Rechavi M."/>
            <person name="Braasch I."/>
            <person name="Lecointre G."/>
            <person name="Bobe J."/>
            <person name="Postlethwait J.H."/>
            <person name="Berthelot C."/>
            <person name="Roest Crollius H."/>
            <person name="Guiguen Y."/>
        </authorList>
    </citation>
    <scope>NUCLEOTIDE SEQUENCE</scope>
    <source>
        <strain evidence="2">Concon-B</strain>
    </source>
</reference>
<dbReference type="EMBL" id="JAFJMO010000008">
    <property type="protein sequence ID" value="KAJ8268815.1"/>
    <property type="molecule type" value="Genomic_DNA"/>
</dbReference>
<dbReference type="Proteomes" id="UP001152803">
    <property type="component" value="Unassembled WGS sequence"/>
</dbReference>
<evidence type="ECO:0000313" key="2">
    <source>
        <dbReference type="EMBL" id="KAJ8268815.1"/>
    </source>
</evidence>
<sequence length="103" mass="10881">MRHRAIPGNNAPAFPLCRSCSTRVLHGHTVCSSHAGPRSSYCGDKTSRKSTPAVPVRTATQTSRPRGLDPEPGKESLNSPSPGFKRSNPGKAANLSAQISALF</sequence>
<feature type="region of interest" description="Disordered" evidence="1">
    <location>
        <begin position="33"/>
        <end position="103"/>
    </location>
</feature>
<evidence type="ECO:0000256" key="1">
    <source>
        <dbReference type="SAM" id="MobiDB-lite"/>
    </source>
</evidence>
<organism evidence="2 3">
    <name type="scientific">Conger conger</name>
    <name type="common">Conger eel</name>
    <name type="synonym">Muraena conger</name>
    <dbReference type="NCBI Taxonomy" id="82655"/>
    <lineage>
        <taxon>Eukaryota</taxon>
        <taxon>Metazoa</taxon>
        <taxon>Chordata</taxon>
        <taxon>Craniata</taxon>
        <taxon>Vertebrata</taxon>
        <taxon>Euteleostomi</taxon>
        <taxon>Actinopterygii</taxon>
        <taxon>Neopterygii</taxon>
        <taxon>Teleostei</taxon>
        <taxon>Anguilliformes</taxon>
        <taxon>Congridae</taxon>
        <taxon>Conger</taxon>
    </lineage>
</organism>
<name>A0A9Q1DGA8_CONCO</name>
<keyword evidence="3" id="KW-1185">Reference proteome</keyword>
<accession>A0A9Q1DGA8</accession>
<evidence type="ECO:0000313" key="3">
    <source>
        <dbReference type="Proteomes" id="UP001152803"/>
    </source>
</evidence>
<protein>
    <submittedName>
        <fullName evidence="2">Uncharacterized protein</fullName>
    </submittedName>
</protein>
<proteinExistence type="predicted"/>
<dbReference type="AlphaFoldDB" id="A0A9Q1DGA8"/>
<gene>
    <name evidence="2" type="ORF">COCON_G00114220</name>
</gene>
<comment type="caution">
    <text evidence="2">The sequence shown here is derived from an EMBL/GenBank/DDBJ whole genome shotgun (WGS) entry which is preliminary data.</text>
</comment>